<dbReference type="STRING" id="685588.A0A067T187"/>
<feature type="non-terminal residue" evidence="1">
    <location>
        <position position="1"/>
    </location>
</feature>
<gene>
    <name evidence="1" type="ORF">GALMADRAFT_50312</name>
</gene>
<organism evidence="1 2">
    <name type="scientific">Galerina marginata (strain CBS 339.88)</name>
    <dbReference type="NCBI Taxonomy" id="685588"/>
    <lineage>
        <taxon>Eukaryota</taxon>
        <taxon>Fungi</taxon>
        <taxon>Dikarya</taxon>
        <taxon>Basidiomycota</taxon>
        <taxon>Agaricomycotina</taxon>
        <taxon>Agaricomycetes</taxon>
        <taxon>Agaricomycetidae</taxon>
        <taxon>Agaricales</taxon>
        <taxon>Agaricineae</taxon>
        <taxon>Strophariaceae</taxon>
        <taxon>Galerina</taxon>
    </lineage>
</organism>
<accession>A0A067T187</accession>
<dbReference type="AlphaFoldDB" id="A0A067T187"/>
<dbReference type="EMBL" id="KL142379">
    <property type="protein sequence ID" value="KDR76077.1"/>
    <property type="molecule type" value="Genomic_DNA"/>
</dbReference>
<keyword evidence="2" id="KW-1185">Reference proteome</keyword>
<dbReference type="OrthoDB" id="3254930at2759"/>
<dbReference type="Proteomes" id="UP000027222">
    <property type="component" value="Unassembled WGS sequence"/>
</dbReference>
<dbReference type="HOGENOM" id="CLU_114793_1_0_1"/>
<sequence length="124" mass="14155">KAMKALALLHLQAEGKVLGIGHDGTPLSMYDHPEAYPKMFPWLFPYGYGGLGQHHLKRKLSERAHKRHLLMFHDKRFQNDVHFPIVAFNHKQMKSAITGSFLASKRGNFESVADRLSKLNPHTL</sequence>
<name>A0A067T187_GALM3</name>
<protein>
    <submittedName>
        <fullName evidence="1">Uncharacterized protein</fullName>
    </submittedName>
</protein>
<evidence type="ECO:0000313" key="2">
    <source>
        <dbReference type="Proteomes" id="UP000027222"/>
    </source>
</evidence>
<feature type="non-terminal residue" evidence="1">
    <location>
        <position position="124"/>
    </location>
</feature>
<reference evidence="2" key="1">
    <citation type="journal article" date="2014" name="Proc. Natl. Acad. Sci. U.S.A.">
        <title>Extensive sampling of basidiomycete genomes demonstrates inadequacy of the white-rot/brown-rot paradigm for wood decay fungi.</title>
        <authorList>
            <person name="Riley R."/>
            <person name="Salamov A.A."/>
            <person name="Brown D.W."/>
            <person name="Nagy L.G."/>
            <person name="Floudas D."/>
            <person name="Held B.W."/>
            <person name="Levasseur A."/>
            <person name="Lombard V."/>
            <person name="Morin E."/>
            <person name="Otillar R."/>
            <person name="Lindquist E.A."/>
            <person name="Sun H."/>
            <person name="LaButti K.M."/>
            <person name="Schmutz J."/>
            <person name="Jabbour D."/>
            <person name="Luo H."/>
            <person name="Baker S.E."/>
            <person name="Pisabarro A.G."/>
            <person name="Walton J.D."/>
            <person name="Blanchette R.A."/>
            <person name="Henrissat B."/>
            <person name="Martin F."/>
            <person name="Cullen D."/>
            <person name="Hibbett D.S."/>
            <person name="Grigoriev I.V."/>
        </authorList>
    </citation>
    <scope>NUCLEOTIDE SEQUENCE [LARGE SCALE GENOMIC DNA]</scope>
    <source>
        <strain evidence="2">CBS 339.88</strain>
    </source>
</reference>
<evidence type="ECO:0000313" key="1">
    <source>
        <dbReference type="EMBL" id="KDR76077.1"/>
    </source>
</evidence>
<proteinExistence type="predicted"/>